<name>A0A8A2F5T1_CHLVU</name>
<dbReference type="EMBL" id="MT920676">
    <property type="protein sequence ID" value="QSV10824.1"/>
    <property type="molecule type" value="Genomic_DNA"/>
</dbReference>
<organism evidence="1">
    <name type="scientific">Chlorella vulgaris</name>
    <name type="common">Green alga</name>
    <dbReference type="NCBI Taxonomy" id="3077"/>
    <lineage>
        <taxon>Eukaryota</taxon>
        <taxon>Viridiplantae</taxon>
        <taxon>Chlorophyta</taxon>
        <taxon>core chlorophytes</taxon>
        <taxon>Trebouxiophyceae</taxon>
        <taxon>Chlorellales</taxon>
        <taxon>Chlorellaceae</taxon>
        <taxon>Chlorella clade</taxon>
        <taxon>Chlorella</taxon>
    </lineage>
</organism>
<keyword evidence="1" id="KW-0934">Plastid</keyword>
<geneLocation type="chloroplast" evidence="1"/>
<evidence type="ECO:0000313" key="1">
    <source>
        <dbReference type="EMBL" id="QSV10824.1"/>
    </source>
</evidence>
<protein>
    <submittedName>
        <fullName evidence="1">Uncharacterized protein</fullName>
    </submittedName>
</protein>
<reference evidence="1" key="1">
    <citation type="journal article" date="2021" name="Mitochondrial DNA Part B Resour">
        <title>The chloroplast genome of a unicellular green alga strain isolated from the rubber processing wastewater.</title>
        <authorList>
            <person name="Han B."/>
            <person name="Mu Y."/>
            <person name="Tan D."/>
            <person name="Ma S."/>
            <person name="Fu L."/>
            <person name="Sun X."/>
            <person name="Zhang J."/>
        </authorList>
    </citation>
    <scope>NUCLEOTIDE SEQUENCE</scope>
</reference>
<sequence>MVTLSDLESNASSSVTKNEVNTSSLVNGNGVLIITENVNEEHSVENHLASSKTEEQTLKISKKSNLNPAQKSLTFGLENTSPVMGPTSVFKKSTVLSTENNLVSFEVDFMNFFSALNFFLESLVYFVVNDFSS</sequence>
<dbReference type="AlphaFoldDB" id="A0A8A2F5T1"/>
<accession>A0A8A2F5T1</accession>
<keyword evidence="1" id="KW-0150">Chloroplast</keyword>
<proteinExistence type="predicted"/>